<dbReference type="InterPro" id="IPR020449">
    <property type="entry name" value="Tscrpt_reg_AraC-type_HTH"/>
</dbReference>
<sequence length="336" mass="38965">MTKEGEKETKQFERLLDKIDPKGQDMSDYWQVSTDTSSSKLLFKEIEEEGITGQEFLSEKIYYCYAKSITNRQNTIIIKTRPDYIQVNFCLKGKLRYNLRESNKTIYQINPLTANFIYYKCDEIAIENESADGFEVLVFNIHLGFLEKNFPDFYLRIGDFIKKIKHGQGESLSPNNISISTTLRTMIQDFTSKRYSGCFLSHYVELKTLEFVILLMNEFDNIQISEKSPLSETDLEKMNLAKEILIQRMSNPPSLKDLANMVGTNEFDLKKKFKEAFGMTAFALLQDYKMELARKKLMETDLKIVEIAEELGYSHATHFTSAFKKAFGVLPKDVKK</sequence>
<keyword evidence="6" id="KW-1185">Reference proteome</keyword>
<dbReference type="EMBL" id="JAKZGO010000005">
    <property type="protein sequence ID" value="MCH7413495.1"/>
    <property type="molecule type" value="Genomic_DNA"/>
</dbReference>
<dbReference type="PRINTS" id="PR00032">
    <property type="entry name" value="HTHARAC"/>
</dbReference>
<evidence type="ECO:0000313" key="6">
    <source>
        <dbReference type="Proteomes" id="UP001165430"/>
    </source>
</evidence>
<organism evidence="5 6">
    <name type="scientific">Belliella alkalica</name>
    <dbReference type="NCBI Taxonomy" id="1730871"/>
    <lineage>
        <taxon>Bacteria</taxon>
        <taxon>Pseudomonadati</taxon>
        <taxon>Bacteroidota</taxon>
        <taxon>Cytophagia</taxon>
        <taxon>Cytophagales</taxon>
        <taxon>Cyclobacteriaceae</taxon>
        <taxon>Belliella</taxon>
    </lineage>
</organism>
<dbReference type="Proteomes" id="UP001165430">
    <property type="component" value="Unassembled WGS sequence"/>
</dbReference>
<evidence type="ECO:0000259" key="4">
    <source>
        <dbReference type="PROSITE" id="PS01124"/>
    </source>
</evidence>
<evidence type="ECO:0000256" key="3">
    <source>
        <dbReference type="ARBA" id="ARBA00023163"/>
    </source>
</evidence>
<reference evidence="5" key="1">
    <citation type="submission" date="2022-03" db="EMBL/GenBank/DDBJ databases">
        <title>De novo assembled genomes of Belliella spp. (Cyclobacteriaceae) strains.</title>
        <authorList>
            <person name="Szabo A."/>
            <person name="Korponai K."/>
            <person name="Felfoldi T."/>
        </authorList>
    </citation>
    <scope>NUCLEOTIDE SEQUENCE</scope>
    <source>
        <strain evidence="5">DSM 111903</strain>
    </source>
</reference>
<gene>
    <name evidence="5" type="ORF">MM213_08370</name>
</gene>
<dbReference type="Gene3D" id="1.10.10.60">
    <property type="entry name" value="Homeodomain-like"/>
    <property type="match status" value="1"/>
</dbReference>
<feature type="domain" description="HTH araC/xylS-type" evidence="4">
    <location>
        <begin position="239"/>
        <end position="336"/>
    </location>
</feature>
<dbReference type="Pfam" id="PF12833">
    <property type="entry name" value="HTH_18"/>
    <property type="match status" value="1"/>
</dbReference>
<evidence type="ECO:0000256" key="2">
    <source>
        <dbReference type="ARBA" id="ARBA00023125"/>
    </source>
</evidence>
<name>A0ABS9VAN9_9BACT</name>
<dbReference type="SMART" id="SM00342">
    <property type="entry name" value="HTH_ARAC"/>
    <property type="match status" value="1"/>
</dbReference>
<evidence type="ECO:0000313" key="5">
    <source>
        <dbReference type="EMBL" id="MCH7413495.1"/>
    </source>
</evidence>
<comment type="caution">
    <text evidence="5">The sequence shown here is derived from an EMBL/GenBank/DDBJ whole genome shotgun (WGS) entry which is preliminary data.</text>
</comment>
<dbReference type="SUPFAM" id="SSF46689">
    <property type="entry name" value="Homeodomain-like"/>
    <property type="match status" value="2"/>
</dbReference>
<dbReference type="PROSITE" id="PS00041">
    <property type="entry name" value="HTH_ARAC_FAMILY_1"/>
    <property type="match status" value="1"/>
</dbReference>
<dbReference type="InterPro" id="IPR053142">
    <property type="entry name" value="PchR_regulatory_protein"/>
</dbReference>
<dbReference type="InterPro" id="IPR018060">
    <property type="entry name" value="HTH_AraC"/>
</dbReference>
<keyword evidence="1" id="KW-0805">Transcription regulation</keyword>
<dbReference type="InterPro" id="IPR018062">
    <property type="entry name" value="HTH_AraC-typ_CS"/>
</dbReference>
<keyword evidence="2" id="KW-0238">DNA-binding</keyword>
<accession>A0ABS9VAN9</accession>
<proteinExistence type="predicted"/>
<dbReference type="InterPro" id="IPR009057">
    <property type="entry name" value="Homeodomain-like_sf"/>
</dbReference>
<dbReference type="PANTHER" id="PTHR47893">
    <property type="entry name" value="REGULATORY PROTEIN PCHR"/>
    <property type="match status" value="1"/>
</dbReference>
<protein>
    <submittedName>
        <fullName evidence="5">AraC family transcriptional regulator</fullName>
    </submittedName>
</protein>
<dbReference type="PROSITE" id="PS01124">
    <property type="entry name" value="HTH_ARAC_FAMILY_2"/>
    <property type="match status" value="1"/>
</dbReference>
<dbReference type="PANTHER" id="PTHR47893:SF1">
    <property type="entry name" value="REGULATORY PROTEIN PCHR"/>
    <property type="match status" value="1"/>
</dbReference>
<keyword evidence="3" id="KW-0804">Transcription</keyword>
<evidence type="ECO:0000256" key="1">
    <source>
        <dbReference type="ARBA" id="ARBA00023015"/>
    </source>
</evidence>
<dbReference type="RefSeq" id="WP_241411297.1">
    <property type="nucleotide sequence ID" value="NZ_JAKZGO010000005.1"/>
</dbReference>